<dbReference type="PANTHER" id="PTHR30353:SF0">
    <property type="entry name" value="TRANSMEMBRANE PROTEIN"/>
    <property type="match status" value="1"/>
</dbReference>
<dbReference type="AlphaFoldDB" id="A0A4S4NMY5"/>
<feature type="transmembrane region" description="Helical" evidence="7">
    <location>
        <begin position="56"/>
        <end position="85"/>
    </location>
</feature>
<dbReference type="InterPro" id="IPR032816">
    <property type="entry name" value="VTT_dom"/>
</dbReference>
<dbReference type="RefSeq" id="WP_136457483.1">
    <property type="nucleotide sequence ID" value="NZ_SRSF01000002.1"/>
</dbReference>
<dbReference type="GO" id="GO:0005886">
    <property type="term" value="C:plasma membrane"/>
    <property type="evidence" value="ECO:0007669"/>
    <property type="project" value="UniProtKB-SubCell"/>
</dbReference>
<feature type="domain" description="VTT" evidence="8">
    <location>
        <begin position="48"/>
        <end position="170"/>
    </location>
</feature>
<dbReference type="EMBL" id="SRSF01000002">
    <property type="protein sequence ID" value="THH40327.1"/>
    <property type="molecule type" value="Genomic_DNA"/>
</dbReference>
<feature type="transmembrane region" description="Helical" evidence="7">
    <location>
        <begin position="24"/>
        <end position="44"/>
    </location>
</feature>
<evidence type="ECO:0000256" key="2">
    <source>
        <dbReference type="ARBA" id="ARBA00010792"/>
    </source>
</evidence>
<evidence type="ECO:0000256" key="6">
    <source>
        <dbReference type="ARBA" id="ARBA00023136"/>
    </source>
</evidence>
<evidence type="ECO:0000313" key="10">
    <source>
        <dbReference type="Proteomes" id="UP000308528"/>
    </source>
</evidence>
<name>A0A4S4NMY5_9BACT</name>
<evidence type="ECO:0000256" key="1">
    <source>
        <dbReference type="ARBA" id="ARBA00004651"/>
    </source>
</evidence>
<evidence type="ECO:0000256" key="7">
    <source>
        <dbReference type="RuleBase" id="RU367016"/>
    </source>
</evidence>
<reference evidence="9 10" key="1">
    <citation type="submission" date="2019-04" db="EMBL/GenBank/DDBJ databases">
        <title>Lewinella litorea sp. nov., isolated from a marine sand.</title>
        <authorList>
            <person name="Yoon J.-H."/>
        </authorList>
    </citation>
    <scope>NUCLEOTIDE SEQUENCE [LARGE SCALE GENOMIC DNA]</scope>
    <source>
        <strain evidence="9 10">HSMS-39</strain>
    </source>
</reference>
<dbReference type="Pfam" id="PF09335">
    <property type="entry name" value="VTT_dom"/>
    <property type="match status" value="1"/>
</dbReference>
<accession>A0A4S4NMY5</accession>
<feature type="transmembrane region" description="Helical" evidence="7">
    <location>
        <begin position="153"/>
        <end position="173"/>
    </location>
</feature>
<dbReference type="Proteomes" id="UP000308528">
    <property type="component" value="Unassembled WGS sequence"/>
</dbReference>
<evidence type="ECO:0000256" key="4">
    <source>
        <dbReference type="ARBA" id="ARBA00022692"/>
    </source>
</evidence>
<organism evidence="9 10">
    <name type="scientific">Neolewinella litorea</name>
    <dbReference type="NCBI Taxonomy" id="2562452"/>
    <lineage>
        <taxon>Bacteria</taxon>
        <taxon>Pseudomonadati</taxon>
        <taxon>Bacteroidota</taxon>
        <taxon>Saprospiria</taxon>
        <taxon>Saprospirales</taxon>
        <taxon>Lewinellaceae</taxon>
        <taxon>Neolewinella</taxon>
    </lineage>
</organism>
<evidence type="ECO:0000259" key="8">
    <source>
        <dbReference type="Pfam" id="PF09335"/>
    </source>
</evidence>
<protein>
    <submittedName>
        <fullName evidence="9">DedA family protein</fullName>
    </submittedName>
</protein>
<keyword evidence="3 7" id="KW-1003">Cell membrane</keyword>
<keyword evidence="6 7" id="KW-0472">Membrane</keyword>
<comment type="caution">
    <text evidence="9">The sequence shown here is derived from an EMBL/GenBank/DDBJ whole genome shotgun (WGS) entry which is preliminary data.</text>
</comment>
<keyword evidence="5 7" id="KW-1133">Transmembrane helix</keyword>
<evidence type="ECO:0000256" key="3">
    <source>
        <dbReference type="ARBA" id="ARBA00022475"/>
    </source>
</evidence>
<feature type="transmembrane region" description="Helical" evidence="7">
    <location>
        <begin position="179"/>
        <end position="202"/>
    </location>
</feature>
<evidence type="ECO:0000313" key="9">
    <source>
        <dbReference type="EMBL" id="THH40327.1"/>
    </source>
</evidence>
<comment type="subcellular location">
    <subcellularLocation>
        <location evidence="1 7">Cell membrane</location>
        <topology evidence="1 7">Multi-pass membrane protein</topology>
    </subcellularLocation>
</comment>
<evidence type="ECO:0000256" key="5">
    <source>
        <dbReference type="ARBA" id="ARBA00022989"/>
    </source>
</evidence>
<keyword evidence="10" id="KW-1185">Reference proteome</keyword>
<dbReference type="OrthoDB" id="9813426at2"/>
<dbReference type="PANTHER" id="PTHR30353">
    <property type="entry name" value="INNER MEMBRANE PROTEIN DEDA-RELATED"/>
    <property type="match status" value="1"/>
</dbReference>
<comment type="similarity">
    <text evidence="2 7">Belongs to the DedA family.</text>
</comment>
<proteinExistence type="inferred from homology"/>
<sequence length="217" mass="24715">MDYLTTLLFGLNDWLRYAAEQYPLAVYGILFVIVFLESAFFPLGPFLPGDGLLLTLGLMIAAGHLQAVPTVILLCMGGVAGNWVAYAMGVRLGPKIFDRFSWIKRTHYERSRQFYRRYGDWAMVISRFIPIVRALVPFVAGLSGMEFRRFHRYSVLGVLVWVFSLVILGYYLYRIPLLSRHLALVVLVATLIFLLLGLSTALRSFIRSRGREKPTVE</sequence>
<keyword evidence="4 7" id="KW-0812">Transmembrane</keyword>
<gene>
    <name evidence="9" type="ORF">E4021_06225</name>
</gene>
<dbReference type="InterPro" id="IPR032818">
    <property type="entry name" value="DedA-like"/>
</dbReference>